<feature type="compositionally biased region" description="Basic and acidic residues" evidence="1">
    <location>
        <begin position="65"/>
        <end position="74"/>
    </location>
</feature>
<dbReference type="EMBL" id="JBBXMP010000921">
    <property type="protein sequence ID" value="KAL0056811.1"/>
    <property type="molecule type" value="Genomic_DNA"/>
</dbReference>
<reference evidence="2 3" key="1">
    <citation type="submission" date="2024-05" db="EMBL/GenBank/DDBJ databases">
        <title>A draft genome resource for the thread blight pathogen Marasmius tenuissimus strain MS-2.</title>
        <authorList>
            <person name="Yulfo-Soto G.E."/>
            <person name="Baruah I.K."/>
            <person name="Amoako-Attah I."/>
            <person name="Bukari Y."/>
            <person name="Meinhardt L.W."/>
            <person name="Bailey B.A."/>
            <person name="Cohen S.P."/>
        </authorList>
    </citation>
    <scope>NUCLEOTIDE SEQUENCE [LARGE SCALE GENOMIC DNA]</scope>
    <source>
        <strain evidence="2 3">MS-2</strain>
    </source>
</reference>
<protein>
    <submittedName>
        <fullName evidence="2">Uncharacterized protein</fullName>
    </submittedName>
</protein>
<proteinExistence type="predicted"/>
<sequence length="148" mass="17049">MTGIRPGRDLESKDYADIPLPVRQNSLNWRGRERRTHKNRWNLENIKRKGLMGILKANFNIRGRNERHREKDEEFVANPTAQDACPGSPQESELTVETKDWDLLKSSKTLLEKVKDWLTPEGLAECEKAHTSTSRWPSTPPDNDEAPC</sequence>
<gene>
    <name evidence="2" type="ORF">AAF712_016577</name>
</gene>
<organism evidence="2 3">
    <name type="scientific">Marasmius tenuissimus</name>
    <dbReference type="NCBI Taxonomy" id="585030"/>
    <lineage>
        <taxon>Eukaryota</taxon>
        <taxon>Fungi</taxon>
        <taxon>Dikarya</taxon>
        <taxon>Basidiomycota</taxon>
        <taxon>Agaricomycotina</taxon>
        <taxon>Agaricomycetes</taxon>
        <taxon>Agaricomycetidae</taxon>
        <taxon>Agaricales</taxon>
        <taxon>Marasmiineae</taxon>
        <taxon>Marasmiaceae</taxon>
        <taxon>Marasmius</taxon>
    </lineage>
</organism>
<keyword evidence="3" id="KW-1185">Reference proteome</keyword>
<feature type="region of interest" description="Disordered" evidence="1">
    <location>
        <begin position="65"/>
        <end position="95"/>
    </location>
</feature>
<dbReference type="Proteomes" id="UP001437256">
    <property type="component" value="Unassembled WGS sequence"/>
</dbReference>
<evidence type="ECO:0000256" key="1">
    <source>
        <dbReference type="SAM" id="MobiDB-lite"/>
    </source>
</evidence>
<evidence type="ECO:0000313" key="2">
    <source>
        <dbReference type="EMBL" id="KAL0056811.1"/>
    </source>
</evidence>
<name>A0ABR2Z5F3_9AGAR</name>
<evidence type="ECO:0000313" key="3">
    <source>
        <dbReference type="Proteomes" id="UP001437256"/>
    </source>
</evidence>
<accession>A0ABR2Z5F3</accession>
<comment type="caution">
    <text evidence="2">The sequence shown here is derived from an EMBL/GenBank/DDBJ whole genome shotgun (WGS) entry which is preliminary data.</text>
</comment>
<feature type="region of interest" description="Disordered" evidence="1">
    <location>
        <begin position="126"/>
        <end position="148"/>
    </location>
</feature>